<feature type="transmembrane region" description="Helical" evidence="1">
    <location>
        <begin position="428"/>
        <end position="449"/>
    </location>
</feature>
<dbReference type="GeneID" id="7398907"/>
<feature type="transmembrane region" description="Helical" evidence="1">
    <location>
        <begin position="20"/>
        <end position="44"/>
    </location>
</feature>
<dbReference type="AlphaFoldDB" id="B9LVQ6"/>
<feature type="transmembrane region" description="Helical" evidence="1">
    <location>
        <begin position="253"/>
        <end position="274"/>
    </location>
</feature>
<dbReference type="RefSeq" id="WP_015911612.1">
    <property type="nucleotide sequence ID" value="NC_012028.1"/>
</dbReference>
<keyword evidence="3" id="KW-1185">Reference proteome</keyword>
<evidence type="ECO:0000313" key="3">
    <source>
        <dbReference type="Proteomes" id="UP000000740"/>
    </source>
</evidence>
<feature type="transmembrane region" description="Helical" evidence="1">
    <location>
        <begin position="342"/>
        <end position="366"/>
    </location>
</feature>
<name>B9LVQ6_HALLT</name>
<gene>
    <name evidence="2" type="ordered locus">Hlac_3239</name>
</gene>
<evidence type="ECO:0000313" key="2">
    <source>
        <dbReference type="EMBL" id="ACM58769.1"/>
    </source>
</evidence>
<dbReference type="Proteomes" id="UP000000740">
    <property type="component" value="Chromosome 2"/>
</dbReference>
<dbReference type="EMBL" id="CP001366">
    <property type="protein sequence ID" value="ACM58769.1"/>
    <property type="molecule type" value="Genomic_DNA"/>
</dbReference>
<feature type="transmembrane region" description="Helical" evidence="1">
    <location>
        <begin position="386"/>
        <end position="416"/>
    </location>
</feature>
<feature type="transmembrane region" description="Helical" evidence="1">
    <location>
        <begin position="114"/>
        <end position="131"/>
    </location>
</feature>
<organism evidence="2 3">
    <name type="scientific">Halorubrum lacusprofundi (strain ATCC 49239 / DSM 5036 / JCM 8891 / ACAM 34)</name>
    <dbReference type="NCBI Taxonomy" id="416348"/>
    <lineage>
        <taxon>Archaea</taxon>
        <taxon>Methanobacteriati</taxon>
        <taxon>Methanobacteriota</taxon>
        <taxon>Stenosarchaea group</taxon>
        <taxon>Halobacteria</taxon>
        <taxon>Halobacteriales</taxon>
        <taxon>Haloferacaceae</taxon>
        <taxon>Halorubrum</taxon>
    </lineage>
</organism>
<keyword evidence="1" id="KW-0812">Transmembrane</keyword>
<dbReference type="HOGENOM" id="CLU_573192_0_0_2"/>
<accession>B9LVQ6</accession>
<keyword evidence="1" id="KW-1133">Transmembrane helix</keyword>
<feature type="transmembrane region" description="Helical" evidence="1">
    <location>
        <begin position="455"/>
        <end position="472"/>
    </location>
</feature>
<keyword evidence="1" id="KW-0472">Membrane</keyword>
<feature type="transmembrane region" description="Helical" evidence="1">
    <location>
        <begin position="151"/>
        <end position="179"/>
    </location>
</feature>
<reference evidence="2 3" key="1">
    <citation type="journal article" date="2016" name="Stand. Genomic Sci.">
        <title>Complete genome sequence of the Antarctic Halorubrum lacusprofundi type strain ACAM 34.</title>
        <authorList>
            <person name="Anderson I.J."/>
            <person name="DasSarma P."/>
            <person name="Lucas S."/>
            <person name="Copeland A."/>
            <person name="Lapidus A."/>
            <person name="Del Rio T.G."/>
            <person name="Tice H."/>
            <person name="Dalin E."/>
            <person name="Bruce D.C."/>
            <person name="Goodwin L."/>
            <person name="Pitluck S."/>
            <person name="Sims D."/>
            <person name="Brettin T.S."/>
            <person name="Detter J.C."/>
            <person name="Han C.S."/>
            <person name="Larimer F."/>
            <person name="Hauser L."/>
            <person name="Land M."/>
            <person name="Ivanova N."/>
            <person name="Richardson P."/>
            <person name="Cavicchioli R."/>
            <person name="DasSarma S."/>
            <person name="Woese C.R."/>
            <person name="Kyrpides N.C."/>
        </authorList>
    </citation>
    <scope>NUCLEOTIDE SEQUENCE [LARGE SCALE GENOMIC DNA]</scope>
    <source>
        <strain evidence="3">ATCC 49239 / DSM 5036 / JCM 8891 / ACAM 34</strain>
    </source>
</reference>
<feature type="transmembrane region" description="Helical" evidence="1">
    <location>
        <begin position="216"/>
        <end position="241"/>
    </location>
</feature>
<evidence type="ECO:0000256" key="1">
    <source>
        <dbReference type="SAM" id="Phobius"/>
    </source>
</evidence>
<feature type="transmembrane region" description="Helical" evidence="1">
    <location>
        <begin position="56"/>
        <end position="79"/>
    </location>
</feature>
<sequence>MGFPMSSRGSYSEAGLQRSIQGLILAFFSFDLLLTVYNSLSYFLPIISAISSAGVVPVFNVQVSLLKGLLLVVLLGLAIPDVKPDRSNIEQAYLLLLSLGVVLYYRLWGTLIGLYLALSVALAVSVGFAQITSGGNWRSSLADGLDYTNTVALLGIGAGVLSAFSYLPQILLGLFGLYYGARWLLAKARIPDASQVDPEERLYRATMRLSETPTGVLTAGIVYAGLLSTTSVILSFVLPILVRSGFSLSPRALVLNLSYIFGMAFQVVIFYYWFALLQRAPYSVDHWRASRFEYATQKNAPHRPRPLNLLLPTVGWILTQYPSSALEQYGPVIVAVWSAPSIWTFLALLVLFLGYSLVLVQGFRWLEVLPLAGFLTPSERSIEDDFTTFVLSMALLLLAVAVVSPSGALLLVPVPVMFLFDHFLEREAAAITSALILVACLSAPLVVRLETLEGEYWSLALLTIFLYGMTLARRSL</sequence>
<dbReference type="KEGG" id="hla:Hlac_3239"/>
<proteinExistence type="predicted"/>
<protein>
    <submittedName>
        <fullName evidence="2">Uncharacterized protein</fullName>
    </submittedName>
</protein>